<protein>
    <submittedName>
        <fullName evidence="1">Uncharacterized protein</fullName>
    </submittedName>
</protein>
<dbReference type="Proteomes" id="UP000821865">
    <property type="component" value="Chromosome 2"/>
</dbReference>
<accession>A0ACB8DCX0</accession>
<comment type="caution">
    <text evidence="1">The sequence shown here is derived from an EMBL/GenBank/DDBJ whole genome shotgun (WGS) entry which is preliminary data.</text>
</comment>
<proteinExistence type="predicted"/>
<reference evidence="1" key="1">
    <citation type="submission" date="2020-05" db="EMBL/GenBank/DDBJ databases">
        <title>Large-scale comparative analyses of tick genomes elucidate their genetic diversity and vector capacities.</title>
        <authorList>
            <person name="Jia N."/>
            <person name="Wang J."/>
            <person name="Shi W."/>
            <person name="Du L."/>
            <person name="Sun Y."/>
            <person name="Zhan W."/>
            <person name="Jiang J."/>
            <person name="Wang Q."/>
            <person name="Zhang B."/>
            <person name="Ji P."/>
            <person name="Sakyi L.B."/>
            <person name="Cui X."/>
            <person name="Yuan T."/>
            <person name="Jiang B."/>
            <person name="Yang W."/>
            <person name="Lam T.T.-Y."/>
            <person name="Chang Q."/>
            <person name="Ding S."/>
            <person name="Wang X."/>
            <person name="Zhu J."/>
            <person name="Ruan X."/>
            <person name="Zhao L."/>
            <person name="Wei J."/>
            <person name="Que T."/>
            <person name="Du C."/>
            <person name="Cheng J."/>
            <person name="Dai P."/>
            <person name="Han X."/>
            <person name="Huang E."/>
            <person name="Gao Y."/>
            <person name="Liu J."/>
            <person name="Shao H."/>
            <person name="Ye R."/>
            <person name="Li L."/>
            <person name="Wei W."/>
            <person name="Wang X."/>
            <person name="Wang C."/>
            <person name="Yang T."/>
            <person name="Huo Q."/>
            <person name="Li W."/>
            <person name="Guo W."/>
            <person name="Chen H."/>
            <person name="Zhou L."/>
            <person name="Ni X."/>
            <person name="Tian J."/>
            <person name="Zhou Y."/>
            <person name="Sheng Y."/>
            <person name="Liu T."/>
            <person name="Pan Y."/>
            <person name="Xia L."/>
            <person name="Li J."/>
            <person name="Zhao F."/>
            <person name="Cao W."/>
        </authorList>
    </citation>
    <scope>NUCLEOTIDE SEQUENCE</scope>
    <source>
        <strain evidence="1">Dsil-2018</strain>
    </source>
</reference>
<evidence type="ECO:0000313" key="1">
    <source>
        <dbReference type="EMBL" id="KAH7965946.1"/>
    </source>
</evidence>
<gene>
    <name evidence="1" type="ORF">HPB49_012277</name>
</gene>
<organism evidence="1 2">
    <name type="scientific">Dermacentor silvarum</name>
    <name type="common">Tick</name>
    <dbReference type="NCBI Taxonomy" id="543639"/>
    <lineage>
        <taxon>Eukaryota</taxon>
        <taxon>Metazoa</taxon>
        <taxon>Ecdysozoa</taxon>
        <taxon>Arthropoda</taxon>
        <taxon>Chelicerata</taxon>
        <taxon>Arachnida</taxon>
        <taxon>Acari</taxon>
        <taxon>Parasitiformes</taxon>
        <taxon>Ixodida</taxon>
        <taxon>Ixodoidea</taxon>
        <taxon>Ixodidae</taxon>
        <taxon>Rhipicephalinae</taxon>
        <taxon>Dermacentor</taxon>
    </lineage>
</organism>
<name>A0ACB8DCX0_DERSI</name>
<sequence length="358" mass="39491">MLAQCSHTMLHQLQRKGSGLCLRLVDLHVPGAVRSGEPVQLRCEYDLENAELYSVKWYKNNVEFYRYLPSDVPPGQSYELLGTFVDHSRSDKNNVFLEKTDLNTEGMYGCEVSTEGPGFKTVKGERELRIYGCPPREGSRAAIILDKRCHSGALHREQLSRPAGERTRQRSAGKERSVGVVTGRRDPATRAHVSTGQRVHILGAVLITPAQYYASRSRARARAWTVIPLRSLPRPGGAPMVVPAPVTPTRADGARDIAGTRENDVSRWKHDPGYPAVWSRRDAPASGTCLPRVLSGSRISLREEYTQPAVGTRGSRLDTRVSREPHTPANRKLPIPPHAGGGTCRICSLETADEADNS</sequence>
<evidence type="ECO:0000313" key="2">
    <source>
        <dbReference type="Proteomes" id="UP000821865"/>
    </source>
</evidence>
<dbReference type="EMBL" id="CM023471">
    <property type="protein sequence ID" value="KAH7965946.1"/>
    <property type="molecule type" value="Genomic_DNA"/>
</dbReference>
<keyword evidence="2" id="KW-1185">Reference proteome</keyword>